<evidence type="ECO:0000313" key="3">
    <source>
        <dbReference type="Proteomes" id="UP000604046"/>
    </source>
</evidence>
<comment type="caution">
    <text evidence="2">The sequence shown here is derived from an EMBL/GenBank/DDBJ whole genome shotgun (WGS) entry which is preliminary data.</text>
</comment>
<dbReference type="Pfam" id="PF01062">
    <property type="entry name" value="Bestrophin"/>
    <property type="match status" value="1"/>
</dbReference>
<dbReference type="GO" id="GO:0005254">
    <property type="term" value="F:chloride channel activity"/>
    <property type="evidence" value="ECO:0007669"/>
    <property type="project" value="InterPro"/>
</dbReference>
<dbReference type="EMBL" id="CAJNDS010000602">
    <property type="protein sequence ID" value="CAE7221825.1"/>
    <property type="molecule type" value="Genomic_DNA"/>
</dbReference>
<evidence type="ECO:0000313" key="2">
    <source>
        <dbReference type="EMBL" id="CAE7221825.1"/>
    </source>
</evidence>
<sequence>MAPWSRGQPEAPYASYAGQSLLSGRQMDICPPEVREEAPPPIWQGPLQHSEGMFSTFVHGAEARVPRSEKQCKIVHYDFDAVCRWGGLLGIFTRASICRISWSMTTCLGLTLMLALTTGGLVAWINDERKMDTSAMEALQQRVLLMVTFILGFFVQLNISRWWNHREFLRTLHGAVLDVLLLMASSGASQEQLACVARLGLLSQALLFDECRGTFDSPQANDPTSTGAFAGLVRLGLLREQEIPYLAGRAQKAQLIWLWIASYVRASSKAGCWNESAKAMKIQKRCCIGRFAVSAIRTQLGTQLPYTYVQLISLMVQCSHAIMGLGCGYTGAAAFVLGHYALLVAQIAQTVIVPATFQSLLDVCVYVSDPYGSDVIDFSFLSYHVALAKTCESFLSPIPPDLKVPEESPKTTAPSEHS</sequence>
<dbReference type="InterPro" id="IPR021134">
    <property type="entry name" value="Bestrophin-like"/>
</dbReference>
<name>A0A812KDV5_9DINO</name>
<accession>A0A812KDV5</accession>
<keyword evidence="3" id="KW-1185">Reference proteome</keyword>
<keyword evidence="1" id="KW-0812">Transmembrane</keyword>
<feature type="transmembrane region" description="Helical" evidence="1">
    <location>
        <begin position="102"/>
        <end position="123"/>
    </location>
</feature>
<dbReference type="AlphaFoldDB" id="A0A812KDV5"/>
<protein>
    <submittedName>
        <fullName evidence="2">Uncharacterized protein</fullName>
    </submittedName>
</protein>
<proteinExistence type="predicted"/>
<reference evidence="2" key="1">
    <citation type="submission" date="2021-02" db="EMBL/GenBank/DDBJ databases">
        <authorList>
            <person name="Dougan E. K."/>
            <person name="Rhodes N."/>
            <person name="Thang M."/>
            <person name="Chan C."/>
        </authorList>
    </citation>
    <scope>NUCLEOTIDE SEQUENCE</scope>
</reference>
<evidence type="ECO:0000256" key="1">
    <source>
        <dbReference type="SAM" id="Phobius"/>
    </source>
</evidence>
<organism evidence="2 3">
    <name type="scientific">Symbiodinium natans</name>
    <dbReference type="NCBI Taxonomy" id="878477"/>
    <lineage>
        <taxon>Eukaryota</taxon>
        <taxon>Sar</taxon>
        <taxon>Alveolata</taxon>
        <taxon>Dinophyceae</taxon>
        <taxon>Suessiales</taxon>
        <taxon>Symbiodiniaceae</taxon>
        <taxon>Symbiodinium</taxon>
    </lineage>
</organism>
<feature type="transmembrane region" description="Helical" evidence="1">
    <location>
        <begin position="143"/>
        <end position="163"/>
    </location>
</feature>
<keyword evidence="1" id="KW-1133">Transmembrane helix</keyword>
<dbReference type="Proteomes" id="UP000604046">
    <property type="component" value="Unassembled WGS sequence"/>
</dbReference>
<gene>
    <name evidence="2" type="ORF">SNAT2548_LOCUS8207</name>
</gene>
<keyword evidence="1" id="KW-0472">Membrane</keyword>
<dbReference type="OrthoDB" id="409799at2759"/>